<keyword evidence="1" id="KW-1133">Transmembrane helix</keyword>
<dbReference type="RefSeq" id="WP_161794353.1">
    <property type="nucleotide sequence ID" value="NZ_CP144490.1"/>
</dbReference>
<sequence>MNKDKEHKIEWNFMALTLTISWLVGTGMVIAMLAMIVKWAIQYIF</sequence>
<feature type="transmembrane region" description="Helical" evidence="1">
    <location>
        <begin position="20"/>
        <end position="41"/>
    </location>
</feature>
<evidence type="ECO:0000256" key="1">
    <source>
        <dbReference type="SAM" id="Phobius"/>
    </source>
</evidence>
<proteinExistence type="predicted"/>
<evidence type="ECO:0000313" key="3">
    <source>
        <dbReference type="Proteomes" id="UP000588071"/>
    </source>
</evidence>
<keyword evidence="1" id="KW-0472">Membrane</keyword>
<gene>
    <name evidence="2" type="ORF">HF857_09325</name>
</gene>
<dbReference type="AlphaFoldDB" id="A0A7X9NNG2"/>
<organism evidence="2 3">
    <name type="scientific">Enterococcus cecorum</name>
    <dbReference type="NCBI Taxonomy" id="44008"/>
    <lineage>
        <taxon>Bacteria</taxon>
        <taxon>Bacillati</taxon>
        <taxon>Bacillota</taxon>
        <taxon>Bacilli</taxon>
        <taxon>Lactobacillales</taxon>
        <taxon>Enterococcaceae</taxon>
        <taxon>Enterococcus</taxon>
    </lineage>
</organism>
<dbReference type="Proteomes" id="UP000588071">
    <property type="component" value="Unassembled WGS sequence"/>
</dbReference>
<accession>A0A7X9NNG2</accession>
<keyword evidence="1" id="KW-0812">Transmembrane</keyword>
<comment type="caution">
    <text evidence="2">The sequence shown here is derived from an EMBL/GenBank/DDBJ whole genome shotgun (WGS) entry which is preliminary data.</text>
</comment>
<name>A0A7X9NNG2_9ENTE</name>
<evidence type="ECO:0000313" key="2">
    <source>
        <dbReference type="EMBL" id="NME50410.1"/>
    </source>
</evidence>
<dbReference type="EMBL" id="JABAFV010000017">
    <property type="protein sequence ID" value="NME50410.1"/>
    <property type="molecule type" value="Genomic_DNA"/>
</dbReference>
<protein>
    <submittedName>
        <fullName evidence="2">Uncharacterized protein</fullName>
    </submittedName>
</protein>
<reference evidence="2 3" key="1">
    <citation type="submission" date="2020-04" db="EMBL/GenBank/DDBJ databases">
        <authorList>
            <person name="Hitch T.C.A."/>
            <person name="Wylensek D."/>
            <person name="Clavel T."/>
        </authorList>
    </citation>
    <scope>NUCLEOTIDE SEQUENCE [LARGE SCALE GENOMIC DNA]</scope>
    <source>
        <strain evidence="2 3">WCA-380-WT-3C</strain>
    </source>
</reference>